<gene>
    <name evidence="1" type="ORF">METZ01_LOCUS407767</name>
</gene>
<dbReference type="AlphaFoldDB" id="A0A382W7W9"/>
<protein>
    <submittedName>
        <fullName evidence="1">Uncharacterized protein</fullName>
    </submittedName>
</protein>
<organism evidence="1">
    <name type="scientific">marine metagenome</name>
    <dbReference type="NCBI Taxonomy" id="408172"/>
    <lineage>
        <taxon>unclassified sequences</taxon>
        <taxon>metagenomes</taxon>
        <taxon>ecological metagenomes</taxon>
    </lineage>
</organism>
<proteinExistence type="predicted"/>
<feature type="non-terminal residue" evidence="1">
    <location>
        <position position="65"/>
    </location>
</feature>
<name>A0A382W7W9_9ZZZZ</name>
<dbReference type="EMBL" id="UINC01157752">
    <property type="protein sequence ID" value="SVD54913.1"/>
    <property type="molecule type" value="Genomic_DNA"/>
</dbReference>
<evidence type="ECO:0000313" key="1">
    <source>
        <dbReference type="EMBL" id="SVD54913.1"/>
    </source>
</evidence>
<reference evidence="1" key="1">
    <citation type="submission" date="2018-05" db="EMBL/GenBank/DDBJ databases">
        <authorList>
            <person name="Lanie J.A."/>
            <person name="Ng W.-L."/>
            <person name="Kazmierczak K.M."/>
            <person name="Andrzejewski T.M."/>
            <person name="Davidsen T.M."/>
            <person name="Wayne K.J."/>
            <person name="Tettelin H."/>
            <person name="Glass J.I."/>
            <person name="Rusch D."/>
            <person name="Podicherti R."/>
            <person name="Tsui H.-C.T."/>
            <person name="Winkler M.E."/>
        </authorList>
    </citation>
    <scope>NUCLEOTIDE SEQUENCE</scope>
</reference>
<sequence length="65" mass="7823">MQQDYYSRRWEKNRFANQSDREAEDLAQRSIEAAWGCRLHKYADFDSVDFWAEAFDRTSALIEVK</sequence>
<accession>A0A382W7W9</accession>